<dbReference type="VEuPathDB" id="FungiDB:CIHG_05098"/>
<accession>A0A0J8RQT1</accession>
<dbReference type="EMBL" id="DS016996">
    <property type="protein sequence ID" value="KMU87157.1"/>
    <property type="molecule type" value="Genomic_DNA"/>
</dbReference>
<protein>
    <submittedName>
        <fullName evidence="2">Uncharacterized protein</fullName>
    </submittedName>
</protein>
<gene>
    <name evidence="2" type="ORF">CIHG_05098</name>
</gene>
<name>A0A0J8RQT1_COCIT</name>
<evidence type="ECO:0000256" key="1">
    <source>
        <dbReference type="SAM" id="MobiDB-lite"/>
    </source>
</evidence>
<dbReference type="AlphaFoldDB" id="A0A0J8RQT1"/>
<dbReference type="Proteomes" id="UP000054563">
    <property type="component" value="Unassembled WGS sequence"/>
</dbReference>
<feature type="region of interest" description="Disordered" evidence="1">
    <location>
        <begin position="110"/>
        <end position="131"/>
    </location>
</feature>
<organism evidence="2 3">
    <name type="scientific">Coccidioides immitis H538.4</name>
    <dbReference type="NCBI Taxonomy" id="396776"/>
    <lineage>
        <taxon>Eukaryota</taxon>
        <taxon>Fungi</taxon>
        <taxon>Dikarya</taxon>
        <taxon>Ascomycota</taxon>
        <taxon>Pezizomycotina</taxon>
        <taxon>Eurotiomycetes</taxon>
        <taxon>Eurotiomycetidae</taxon>
        <taxon>Onygenales</taxon>
        <taxon>Onygenaceae</taxon>
        <taxon>Coccidioides</taxon>
    </lineage>
</organism>
<evidence type="ECO:0000313" key="2">
    <source>
        <dbReference type="EMBL" id="KMU87157.1"/>
    </source>
</evidence>
<sequence>MVGSPGRQEWPNALPKSGCDFGCRLDSVTRAFYCPQSLLRDFDGDTEPESDSEKALDLNIRRPLEISQGTAKASVPARRQIEAPAGQSSTSLTNFGVGYKVSKFTGCPSSPGSKVHAMPRCHTQASYNWSK</sequence>
<reference evidence="3" key="1">
    <citation type="journal article" date="2010" name="Genome Res.">
        <title>Population genomic sequencing of Coccidioides fungi reveals recent hybridization and transposon control.</title>
        <authorList>
            <person name="Neafsey D.E."/>
            <person name="Barker B.M."/>
            <person name="Sharpton T.J."/>
            <person name="Stajich J.E."/>
            <person name="Park D.J."/>
            <person name="Whiston E."/>
            <person name="Hung C.-Y."/>
            <person name="McMahan C."/>
            <person name="White J."/>
            <person name="Sykes S."/>
            <person name="Heiman D."/>
            <person name="Young S."/>
            <person name="Zeng Q."/>
            <person name="Abouelleil A."/>
            <person name="Aftuck L."/>
            <person name="Bessette D."/>
            <person name="Brown A."/>
            <person name="FitzGerald M."/>
            <person name="Lui A."/>
            <person name="Macdonald J.P."/>
            <person name="Priest M."/>
            <person name="Orbach M.J."/>
            <person name="Galgiani J.N."/>
            <person name="Kirkland T.N."/>
            <person name="Cole G.T."/>
            <person name="Birren B.W."/>
            <person name="Henn M.R."/>
            <person name="Taylor J.W."/>
            <person name="Rounsley S.D."/>
        </authorList>
    </citation>
    <scope>NUCLEOTIDE SEQUENCE [LARGE SCALE GENOMIC DNA]</scope>
    <source>
        <strain evidence="3">H538.4</strain>
    </source>
</reference>
<proteinExistence type="predicted"/>
<evidence type="ECO:0000313" key="3">
    <source>
        <dbReference type="Proteomes" id="UP000054563"/>
    </source>
</evidence>